<dbReference type="Pfam" id="PF03743">
    <property type="entry name" value="TrbI"/>
    <property type="match status" value="1"/>
</dbReference>
<dbReference type="InterPro" id="IPR005498">
    <property type="entry name" value="T4SS_VirB10/TraB/TrbI"/>
</dbReference>
<comment type="caution">
    <text evidence="6">The sequence shown here is derived from an EMBL/GenBank/DDBJ whole genome shotgun (WGS) entry which is preliminary data.</text>
</comment>
<keyword evidence="5" id="KW-0472">Membrane</keyword>
<keyword evidence="4" id="KW-1133">Transmembrane helix</keyword>
<dbReference type="Proteomes" id="UP000218151">
    <property type="component" value="Unassembled WGS sequence"/>
</dbReference>
<name>A0A2A2SAZ6_9SPHN</name>
<evidence type="ECO:0000256" key="5">
    <source>
        <dbReference type="ARBA" id="ARBA00023136"/>
    </source>
</evidence>
<keyword evidence="3" id="KW-0812">Transmembrane</keyword>
<evidence type="ECO:0000256" key="1">
    <source>
        <dbReference type="ARBA" id="ARBA00004167"/>
    </source>
</evidence>
<comment type="similarity">
    <text evidence="2">Belongs to the TrbI/VirB10 family.</text>
</comment>
<dbReference type="EMBL" id="NSLI01000007">
    <property type="protein sequence ID" value="PAX06428.1"/>
    <property type="molecule type" value="Genomic_DNA"/>
</dbReference>
<evidence type="ECO:0000256" key="3">
    <source>
        <dbReference type="ARBA" id="ARBA00022692"/>
    </source>
</evidence>
<dbReference type="Gene3D" id="2.40.128.260">
    <property type="entry name" value="Type IV secretion system, VirB10/TraB/TrbI"/>
    <property type="match status" value="2"/>
</dbReference>
<dbReference type="AlphaFoldDB" id="A0A2A2SAZ6"/>
<dbReference type="InterPro" id="IPR042217">
    <property type="entry name" value="T4SS_VirB10/TrbI"/>
</dbReference>
<accession>A0A2A2SAZ6</accession>
<dbReference type="CDD" id="cd16429">
    <property type="entry name" value="VirB10"/>
    <property type="match status" value="1"/>
</dbReference>
<protein>
    <submittedName>
        <fullName evidence="6">Type IV secretion system protein B10</fullName>
    </submittedName>
</protein>
<gene>
    <name evidence="6" type="ORF">CKY28_17525</name>
</gene>
<dbReference type="OrthoDB" id="9807354at2"/>
<keyword evidence="7" id="KW-1185">Reference proteome</keyword>
<evidence type="ECO:0000313" key="7">
    <source>
        <dbReference type="Proteomes" id="UP000218151"/>
    </source>
</evidence>
<evidence type="ECO:0000256" key="4">
    <source>
        <dbReference type="ARBA" id="ARBA00022989"/>
    </source>
</evidence>
<sequence length="180" mass="18736">MPVGTLIPAVLETPIDTARPGLVRAVVSQDARGFDGRRVLIPRGSRLIGEYQSDVRSGQNRVLVTWARLIRPDGVAIALGSPAADRLGGAGVPGRVNTFFLQRFAGAVLQSALTVGVNLASRPGDGSVIVGLPTGQINNAVGQGLIPNDLRPKITVRQGAALNVFVARDLDFSGTPAVGR</sequence>
<organism evidence="6 7">
    <name type="scientific">Sphingomonas lenta</name>
    <dbReference type="NCBI Taxonomy" id="1141887"/>
    <lineage>
        <taxon>Bacteria</taxon>
        <taxon>Pseudomonadati</taxon>
        <taxon>Pseudomonadota</taxon>
        <taxon>Alphaproteobacteria</taxon>
        <taxon>Sphingomonadales</taxon>
        <taxon>Sphingomonadaceae</taxon>
        <taxon>Sphingomonas</taxon>
    </lineage>
</organism>
<reference evidence="7" key="1">
    <citation type="submission" date="2017-09" db="EMBL/GenBank/DDBJ databases">
        <authorList>
            <person name="Feng G."/>
            <person name="Zhu H."/>
        </authorList>
    </citation>
    <scope>NUCLEOTIDE SEQUENCE [LARGE SCALE GENOMIC DNA]</scope>
    <source>
        <strain evidence="7">1PNM-20</strain>
    </source>
</reference>
<dbReference type="GO" id="GO:0016020">
    <property type="term" value="C:membrane"/>
    <property type="evidence" value="ECO:0007669"/>
    <property type="project" value="UniProtKB-SubCell"/>
</dbReference>
<evidence type="ECO:0000313" key="6">
    <source>
        <dbReference type="EMBL" id="PAX06428.1"/>
    </source>
</evidence>
<comment type="subcellular location">
    <subcellularLocation>
        <location evidence="1">Membrane</location>
        <topology evidence="1">Single-pass membrane protein</topology>
    </subcellularLocation>
</comment>
<evidence type="ECO:0000256" key="2">
    <source>
        <dbReference type="ARBA" id="ARBA00010265"/>
    </source>
</evidence>
<proteinExistence type="inferred from homology"/>